<feature type="chain" id="PRO_5015620984" evidence="1">
    <location>
        <begin position="21"/>
        <end position="265"/>
    </location>
</feature>
<dbReference type="SUPFAM" id="SSF53474">
    <property type="entry name" value="alpha/beta-Hydrolases"/>
    <property type="match status" value="1"/>
</dbReference>
<dbReference type="InterPro" id="IPR029058">
    <property type="entry name" value="AB_hydrolase_fold"/>
</dbReference>
<keyword evidence="1" id="KW-0732">Signal</keyword>
<organism evidence="2 3">
    <name type="scientific">Proteobacteria bacterium 228</name>
    <dbReference type="NCBI Taxonomy" id="2083153"/>
    <lineage>
        <taxon>Bacteria</taxon>
        <taxon>Pseudomonadati</taxon>
        <taxon>Pseudomonadota</taxon>
    </lineage>
</organism>
<dbReference type="OrthoDB" id="5451115at2"/>
<feature type="signal peptide" evidence="1">
    <location>
        <begin position="1"/>
        <end position="20"/>
    </location>
</feature>
<evidence type="ECO:0000313" key="3">
    <source>
        <dbReference type="Proteomes" id="UP000238196"/>
    </source>
</evidence>
<accession>A0A2S5KSG0</accession>
<dbReference type="GO" id="GO:0016787">
    <property type="term" value="F:hydrolase activity"/>
    <property type="evidence" value="ECO:0007669"/>
    <property type="project" value="UniProtKB-KW"/>
</dbReference>
<reference evidence="2 3" key="1">
    <citation type="submission" date="2018-02" db="EMBL/GenBank/DDBJ databases">
        <title>novel marine gammaproteobacteria from coastal saline agro ecosystem.</title>
        <authorList>
            <person name="Krishnan R."/>
            <person name="Ramesh Kumar N."/>
        </authorList>
    </citation>
    <scope>NUCLEOTIDE SEQUENCE [LARGE SCALE GENOMIC DNA]</scope>
    <source>
        <strain evidence="2 3">228</strain>
    </source>
</reference>
<dbReference type="EMBL" id="PRLP01000033">
    <property type="protein sequence ID" value="PPC77459.1"/>
    <property type="molecule type" value="Genomic_DNA"/>
</dbReference>
<protein>
    <submittedName>
        <fullName evidence="2">Alpha/beta hydrolase</fullName>
    </submittedName>
</protein>
<dbReference type="AlphaFoldDB" id="A0A2S5KSG0"/>
<sequence length="265" mass="28902">MSRLLLVLGCLLGLTGCASLAEQAKQRAIAGGLRSDVLTAPPFHLQSFQRTPRDPAVLHIYIEGDGRPWLAHGRYVSADPTPNRTPALDWLLQDKDGALYLGRPCYFNTDASPPCSARLWTLGRYSEEVVANMAVALQGWLAQQPVPPRQVKLVGYSGGGVLAVLVAERVPAVTLVLAIAAPLDIDAWSRAHGYSLLTDSINPATQRQWRGGVRRQLVLGQRDDNVPLATLTSALAAIPIELTVIPGEDHHCCRWSVLQQWLVRE</sequence>
<evidence type="ECO:0000256" key="1">
    <source>
        <dbReference type="SAM" id="SignalP"/>
    </source>
</evidence>
<comment type="caution">
    <text evidence="2">The sequence shown here is derived from an EMBL/GenBank/DDBJ whole genome shotgun (WGS) entry which is preliminary data.</text>
</comment>
<gene>
    <name evidence="2" type="ORF">C4K68_10220</name>
</gene>
<proteinExistence type="predicted"/>
<dbReference type="Gene3D" id="3.40.50.1820">
    <property type="entry name" value="alpha/beta hydrolase"/>
    <property type="match status" value="1"/>
</dbReference>
<keyword evidence="2" id="KW-0378">Hydrolase</keyword>
<dbReference type="PROSITE" id="PS51257">
    <property type="entry name" value="PROKAR_LIPOPROTEIN"/>
    <property type="match status" value="1"/>
</dbReference>
<name>A0A2S5KSG0_9PROT</name>
<evidence type="ECO:0000313" key="2">
    <source>
        <dbReference type="EMBL" id="PPC77459.1"/>
    </source>
</evidence>
<dbReference type="Proteomes" id="UP000238196">
    <property type="component" value="Unassembled WGS sequence"/>
</dbReference>